<keyword evidence="2" id="KW-0804">Transcription</keyword>
<dbReference type="InterPro" id="IPR018060">
    <property type="entry name" value="HTH_AraC"/>
</dbReference>
<dbReference type="InterPro" id="IPR002818">
    <property type="entry name" value="DJ-1/PfpI"/>
</dbReference>
<dbReference type="Pfam" id="PF01965">
    <property type="entry name" value="DJ-1_PfpI"/>
    <property type="match status" value="1"/>
</dbReference>
<evidence type="ECO:0000313" key="4">
    <source>
        <dbReference type="EMBL" id="MST34187.1"/>
    </source>
</evidence>
<dbReference type="CDD" id="cd03137">
    <property type="entry name" value="GATase1_AraC_1"/>
    <property type="match status" value="1"/>
</dbReference>
<dbReference type="Gene3D" id="1.10.10.60">
    <property type="entry name" value="Homeodomain-like"/>
    <property type="match status" value="2"/>
</dbReference>
<dbReference type="SUPFAM" id="SSF52317">
    <property type="entry name" value="Class I glutamine amidotransferase-like"/>
    <property type="match status" value="1"/>
</dbReference>
<keyword evidence="1" id="KW-0805">Transcription regulation</keyword>
<dbReference type="InterPro" id="IPR052158">
    <property type="entry name" value="INH-QAR"/>
</dbReference>
<name>A0ABW9QWE7_9ACTN</name>
<evidence type="ECO:0000256" key="1">
    <source>
        <dbReference type="ARBA" id="ARBA00023015"/>
    </source>
</evidence>
<dbReference type="InterPro" id="IPR009057">
    <property type="entry name" value="Homeodomain-like_sf"/>
</dbReference>
<comment type="caution">
    <text evidence="4">The sequence shown here is derived from an EMBL/GenBank/DDBJ whole genome shotgun (WGS) entry which is preliminary data.</text>
</comment>
<dbReference type="EMBL" id="WJHE01000889">
    <property type="protein sequence ID" value="MST34187.1"/>
    <property type="molecule type" value="Genomic_DNA"/>
</dbReference>
<accession>A0ABW9QWE7</accession>
<organism evidence="4 5">
    <name type="scientific">Acidiferrimicrobium australe</name>
    <dbReference type="NCBI Taxonomy" id="2664430"/>
    <lineage>
        <taxon>Bacteria</taxon>
        <taxon>Bacillati</taxon>
        <taxon>Actinomycetota</taxon>
        <taxon>Acidimicrobiia</taxon>
        <taxon>Acidimicrobiales</taxon>
        <taxon>Acidimicrobiaceae</taxon>
        <taxon>Acidiferrimicrobium</taxon>
    </lineage>
</organism>
<protein>
    <submittedName>
        <fullName evidence="4">Helix-turn-helix domain-containing protein</fullName>
    </submittedName>
</protein>
<evidence type="ECO:0000313" key="5">
    <source>
        <dbReference type="Proteomes" id="UP000437736"/>
    </source>
</evidence>
<dbReference type="SMART" id="SM00342">
    <property type="entry name" value="HTH_ARAC"/>
    <property type="match status" value="1"/>
</dbReference>
<dbReference type="Proteomes" id="UP000437736">
    <property type="component" value="Unassembled WGS sequence"/>
</dbReference>
<dbReference type="InterPro" id="IPR029062">
    <property type="entry name" value="Class_I_gatase-like"/>
</dbReference>
<sequence length="337" mass="36472">MTPTDIVAAEGSARTRRIPRHVVLIAVDGVQALDLTGPCDVFGLADPDGDRYRLTVVADQPMVRCSSGLRITPDADLAAAPGDIDTLIVPGASRDRGLNVDEHVITWIREAGGRARRVASVCTGAFLLAQAGLLHGRRATTHWAATDELASSYPDIEVLADPIYVRDGNVYTSAGVTAGIDLALALVEEDLGPAAAQRVARALVLFIRRPGGQAQFSHALRLPPAQRANIRELQDWIIDHIDHDLSVGALAKRSFMSQRHFARVFSAETGMTPAAYVEATRLERARLLLESTNEQLDVIATRCGFGTPETLRRSFARHLHVSPAAYREHFGSGTPIR</sequence>
<dbReference type="PANTHER" id="PTHR43130:SF3">
    <property type="entry name" value="HTH-TYPE TRANSCRIPTIONAL REGULATOR RV1931C"/>
    <property type="match status" value="1"/>
</dbReference>
<evidence type="ECO:0000256" key="2">
    <source>
        <dbReference type="ARBA" id="ARBA00023163"/>
    </source>
</evidence>
<dbReference type="PROSITE" id="PS01124">
    <property type="entry name" value="HTH_ARAC_FAMILY_2"/>
    <property type="match status" value="1"/>
</dbReference>
<dbReference type="SUPFAM" id="SSF46689">
    <property type="entry name" value="Homeodomain-like"/>
    <property type="match status" value="2"/>
</dbReference>
<feature type="domain" description="HTH araC/xylS-type" evidence="3">
    <location>
        <begin position="231"/>
        <end position="329"/>
    </location>
</feature>
<dbReference type="Pfam" id="PF12833">
    <property type="entry name" value="HTH_18"/>
    <property type="match status" value="1"/>
</dbReference>
<reference evidence="4 5" key="1">
    <citation type="submission" date="2019-11" db="EMBL/GenBank/DDBJ databases">
        <title>Acidiferrimicrobium australis gen. nov., sp. nov., an acidophilic and obligately heterotrophic, member of the Actinobacteria that catalyses dissimilatory oxido- reduction of iron isolated from metal-rich acidic water in Chile.</title>
        <authorList>
            <person name="Gonzalez D."/>
            <person name="Huber K."/>
            <person name="Hedrich S."/>
            <person name="Rojas-Villalobos C."/>
            <person name="Quatrini R."/>
            <person name="Dinamarca M.A."/>
            <person name="Schwarz A."/>
            <person name="Canales C."/>
            <person name="Nancucheo I."/>
        </authorList>
    </citation>
    <scope>NUCLEOTIDE SEQUENCE [LARGE SCALE GENOMIC DNA]</scope>
    <source>
        <strain evidence="4 5">USS-CCA1</strain>
    </source>
</reference>
<gene>
    <name evidence="4" type="ORF">GHK86_15845</name>
</gene>
<dbReference type="Gene3D" id="3.40.50.880">
    <property type="match status" value="1"/>
</dbReference>
<proteinExistence type="predicted"/>
<evidence type="ECO:0000259" key="3">
    <source>
        <dbReference type="PROSITE" id="PS01124"/>
    </source>
</evidence>
<dbReference type="PANTHER" id="PTHR43130">
    <property type="entry name" value="ARAC-FAMILY TRANSCRIPTIONAL REGULATOR"/>
    <property type="match status" value="1"/>
</dbReference>
<keyword evidence="5" id="KW-1185">Reference proteome</keyword>